<dbReference type="AlphaFoldDB" id="A0AAD4NTS5"/>
<sequence length="184" mass="20415">MPAVVLLDQPYTLLPWRPLGVGNSYTLNDKTAMPYARPPAPLPSLPKVPRRRHILFRHPGYDDSNNVLFKLFTTAGSHDGEEEASQRPVTSSLHAQFALDACAVLAGNRSNGWLSTSRNPNEACDNRIDAGSTLVARSYRYHLDGKDGIDVPDGPYRIVSFREWCIPHERIPVHCEQLSANAPS</sequence>
<reference evidence="1" key="1">
    <citation type="submission" date="2021-07" db="EMBL/GenBank/DDBJ databases">
        <title>Genome Resource of American Ginseng Black Spot Pathogen Alternaria panax.</title>
        <authorList>
            <person name="Qiu C."/>
            <person name="Wang W."/>
            <person name="Liu Z."/>
        </authorList>
    </citation>
    <scope>NUCLEOTIDE SEQUENCE</scope>
    <source>
        <strain evidence="1">BNCC115425</strain>
    </source>
</reference>
<proteinExistence type="predicted"/>
<evidence type="ECO:0000313" key="2">
    <source>
        <dbReference type="Proteomes" id="UP001199106"/>
    </source>
</evidence>
<gene>
    <name evidence="1" type="ORF">G6011_03979</name>
</gene>
<keyword evidence="2" id="KW-1185">Reference proteome</keyword>
<comment type="caution">
    <text evidence="1">The sequence shown here is derived from an EMBL/GenBank/DDBJ whole genome shotgun (WGS) entry which is preliminary data.</text>
</comment>
<accession>A0AAD4NTS5</accession>
<organism evidence="1 2">
    <name type="scientific">Alternaria panax</name>
    <dbReference type="NCBI Taxonomy" id="48097"/>
    <lineage>
        <taxon>Eukaryota</taxon>
        <taxon>Fungi</taxon>
        <taxon>Dikarya</taxon>
        <taxon>Ascomycota</taxon>
        <taxon>Pezizomycotina</taxon>
        <taxon>Dothideomycetes</taxon>
        <taxon>Pleosporomycetidae</taxon>
        <taxon>Pleosporales</taxon>
        <taxon>Pleosporineae</taxon>
        <taxon>Pleosporaceae</taxon>
        <taxon>Alternaria</taxon>
        <taxon>Alternaria sect. Panax</taxon>
    </lineage>
</organism>
<dbReference type="Proteomes" id="UP001199106">
    <property type="component" value="Unassembled WGS sequence"/>
</dbReference>
<name>A0AAD4NTS5_9PLEO</name>
<evidence type="ECO:0000313" key="1">
    <source>
        <dbReference type="EMBL" id="KAG9193944.1"/>
    </source>
</evidence>
<dbReference type="EMBL" id="JAANER010000002">
    <property type="protein sequence ID" value="KAG9193944.1"/>
    <property type="molecule type" value="Genomic_DNA"/>
</dbReference>
<protein>
    <submittedName>
        <fullName evidence="1">Uncharacterized protein</fullName>
    </submittedName>
</protein>